<dbReference type="NCBIfam" id="TIGR00938">
    <property type="entry name" value="thrB_alt"/>
    <property type="match status" value="1"/>
</dbReference>
<evidence type="ECO:0000256" key="8">
    <source>
        <dbReference type="HAMAP-Rule" id="MF_00301"/>
    </source>
</evidence>
<evidence type="ECO:0000256" key="3">
    <source>
        <dbReference type="ARBA" id="ARBA00022697"/>
    </source>
</evidence>
<dbReference type="InterPro" id="IPR011009">
    <property type="entry name" value="Kinase-like_dom_sf"/>
</dbReference>
<evidence type="ECO:0000256" key="5">
    <source>
        <dbReference type="ARBA" id="ARBA00022777"/>
    </source>
</evidence>
<accession>A0A1M5LJZ2</accession>
<evidence type="ECO:0000259" key="10">
    <source>
        <dbReference type="Pfam" id="PF01636"/>
    </source>
</evidence>
<evidence type="ECO:0000256" key="2">
    <source>
        <dbReference type="ARBA" id="ARBA00022679"/>
    </source>
</evidence>
<evidence type="ECO:0000256" key="9">
    <source>
        <dbReference type="NCBIfam" id="TIGR00938"/>
    </source>
</evidence>
<dbReference type="STRING" id="490188.SAMN04488068_0913"/>
<keyword evidence="4 8" id="KW-0547">Nucleotide-binding</keyword>
<keyword evidence="2 8" id="KW-0808">Transferase</keyword>
<keyword evidence="5 8" id="KW-0418">Kinase</keyword>
<reference evidence="11 12" key="1">
    <citation type="submission" date="2016-11" db="EMBL/GenBank/DDBJ databases">
        <authorList>
            <person name="Jaros S."/>
            <person name="Januszkiewicz K."/>
            <person name="Wedrychowicz H."/>
        </authorList>
    </citation>
    <scope>NUCLEOTIDE SEQUENCE [LARGE SCALE GENOMIC DNA]</scope>
    <source>
        <strain evidence="11 12">CGMCC 1.7049</strain>
    </source>
</reference>
<organism evidence="11 12">
    <name type="scientific">Hydrocarboniphaga daqingensis</name>
    <dbReference type="NCBI Taxonomy" id="490188"/>
    <lineage>
        <taxon>Bacteria</taxon>
        <taxon>Pseudomonadati</taxon>
        <taxon>Pseudomonadota</taxon>
        <taxon>Gammaproteobacteria</taxon>
        <taxon>Nevskiales</taxon>
        <taxon>Nevskiaceae</taxon>
        <taxon>Hydrocarboniphaga</taxon>
    </lineage>
</organism>
<evidence type="ECO:0000313" key="12">
    <source>
        <dbReference type="Proteomes" id="UP000199758"/>
    </source>
</evidence>
<keyword evidence="12" id="KW-1185">Reference proteome</keyword>
<feature type="domain" description="Aminoglycoside phosphotransferase" evidence="10">
    <location>
        <begin position="28"/>
        <end position="251"/>
    </location>
</feature>
<dbReference type="GO" id="GO:0009088">
    <property type="term" value="P:threonine biosynthetic process"/>
    <property type="evidence" value="ECO:0007669"/>
    <property type="project" value="UniProtKB-UniRule"/>
</dbReference>
<dbReference type="Gene3D" id="3.90.1200.10">
    <property type="match status" value="1"/>
</dbReference>
<dbReference type="InterPro" id="IPR050249">
    <property type="entry name" value="Pseudomonas-type_ThrB"/>
</dbReference>
<dbReference type="NCBIfam" id="NF003558">
    <property type="entry name" value="PRK05231.1"/>
    <property type="match status" value="1"/>
</dbReference>
<evidence type="ECO:0000256" key="6">
    <source>
        <dbReference type="ARBA" id="ARBA00022840"/>
    </source>
</evidence>
<dbReference type="Proteomes" id="UP000199758">
    <property type="component" value="Unassembled WGS sequence"/>
</dbReference>
<comment type="similarity">
    <text evidence="7 8">Belongs to the pseudomonas-type ThrB family.</text>
</comment>
<evidence type="ECO:0000256" key="7">
    <source>
        <dbReference type="ARBA" id="ARBA00038240"/>
    </source>
</evidence>
<keyword evidence="3 8" id="KW-0791">Threonine biosynthesis</keyword>
<dbReference type="EC" id="2.7.1.39" evidence="8 9"/>
<comment type="catalytic activity">
    <reaction evidence="8">
        <text>L-homoserine + ATP = O-phospho-L-homoserine + ADP + H(+)</text>
        <dbReference type="Rhea" id="RHEA:13985"/>
        <dbReference type="ChEBI" id="CHEBI:15378"/>
        <dbReference type="ChEBI" id="CHEBI:30616"/>
        <dbReference type="ChEBI" id="CHEBI:57476"/>
        <dbReference type="ChEBI" id="CHEBI:57590"/>
        <dbReference type="ChEBI" id="CHEBI:456216"/>
        <dbReference type="EC" id="2.7.1.39"/>
    </reaction>
</comment>
<dbReference type="SUPFAM" id="SSF56112">
    <property type="entry name" value="Protein kinase-like (PK-like)"/>
    <property type="match status" value="1"/>
</dbReference>
<comment type="pathway">
    <text evidence="8">Amino-acid biosynthesis; L-threonine biosynthesis; L-threonine from L-aspartate: step 4/5.</text>
</comment>
<dbReference type="CDD" id="cd05153">
    <property type="entry name" value="HomoserineK_II"/>
    <property type="match status" value="1"/>
</dbReference>
<dbReference type="UniPathway" id="UPA00050">
    <property type="reaction ID" value="UER00064"/>
</dbReference>
<evidence type="ECO:0000313" key="11">
    <source>
        <dbReference type="EMBL" id="SHG64683.1"/>
    </source>
</evidence>
<protein>
    <recommendedName>
        <fullName evidence="8 9">Homoserine kinase</fullName>
        <shortName evidence="8">HK</shortName>
        <shortName evidence="8">HSK</shortName>
        <ecNumber evidence="8 9">2.7.1.39</ecNumber>
    </recommendedName>
</protein>
<dbReference type="InterPro" id="IPR002575">
    <property type="entry name" value="Aminoglycoside_PTrfase"/>
</dbReference>
<dbReference type="Pfam" id="PF01636">
    <property type="entry name" value="APH"/>
    <property type="match status" value="1"/>
</dbReference>
<sequence length="314" mass="34833">MSVFTKVSHDELVEFLKQYPIGGLIGFQGIGEGVENTNYFVDTHDGRWVLTLFERLNYADLPFFLGLMDHIASRGLPGAMPARTRGGDNLTTLNGKPAALVRRLVGQSVLFPTLEQCVQVGRALGDLHVATASYAGHCENGRGAAWRASTGQGLLAHVDADTRALIDDELAAQTQLDLAALPQGVIHADLFRDNVLFVDDRLTGLIDFYYACNDALAYDLAITLNDWCVEPDGVPNAERWNAMLAAYSSRRSLNAAERAAWPLVLRAAALRFWLSRLWDWTFPREGDVVHIKDPDAYRRILVHHRDNPPRGLLI</sequence>
<proteinExistence type="inferred from homology"/>
<name>A0A1M5LJZ2_9GAMM</name>
<dbReference type="AlphaFoldDB" id="A0A1M5LJZ2"/>
<dbReference type="PANTHER" id="PTHR21064:SF6">
    <property type="entry name" value="AMINOGLYCOSIDE PHOSPHOTRANSFERASE DOMAIN-CONTAINING PROTEIN"/>
    <property type="match status" value="1"/>
</dbReference>
<dbReference type="OrthoDB" id="9777460at2"/>
<dbReference type="Gene3D" id="3.30.200.20">
    <property type="entry name" value="Phosphorylase Kinase, domain 1"/>
    <property type="match status" value="1"/>
</dbReference>
<dbReference type="EMBL" id="FQWZ01000002">
    <property type="protein sequence ID" value="SHG64683.1"/>
    <property type="molecule type" value="Genomic_DNA"/>
</dbReference>
<evidence type="ECO:0000256" key="1">
    <source>
        <dbReference type="ARBA" id="ARBA00022605"/>
    </source>
</evidence>
<dbReference type="InterPro" id="IPR005280">
    <property type="entry name" value="Homoserine_kinase_II"/>
</dbReference>
<dbReference type="RefSeq" id="WP_072894593.1">
    <property type="nucleotide sequence ID" value="NZ_FQWZ01000002.1"/>
</dbReference>
<dbReference type="PANTHER" id="PTHR21064">
    <property type="entry name" value="AMINOGLYCOSIDE PHOSPHOTRANSFERASE DOMAIN-CONTAINING PROTEIN-RELATED"/>
    <property type="match status" value="1"/>
</dbReference>
<keyword evidence="6 8" id="KW-0067">ATP-binding</keyword>
<evidence type="ECO:0000256" key="4">
    <source>
        <dbReference type="ARBA" id="ARBA00022741"/>
    </source>
</evidence>
<keyword evidence="1 8" id="KW-0028">Amino-acid biosynthesis</keyword>
<dbReference type="GO" id="GO:0005524">
    <property type="term" value="F:ATP binding"/>
    <property type="evidence" value="ECO:0007669"/>
    <property type="project" value="UniProtKB-KW"/>
</dbReference>
<gene>
    <name evidence="8" type="primary">thrB</name>
    <name evidence="11" type="ORF">SAMN04488068_0913</name>
</gene>
<dbReference type="GO" id="GO:0004413">
    <property type="term" value="F:homoserine kinase activity"/>
    <property type="evidence" value="ECO:0007669"/>
    <property type="project" value="UniProtKB-UniRule"/>
</dbReference>
<dbReference type="HAMAP" id="MF_00301">
    <property type="entry name" value="Homoser_kinase_2"/>
    <property type="match status" value="1"/>
</dbReference>